<protein>
    <recommendedName>
        <fullName evidence="2">USP domain-containing protein</fullName>
    </recommendedName>
</protein>
<sequence>MNDDIKIVSTSDQSKSTEETIYDNAIECINQYMFLKAENLLQSIIPTSSNDPYLYPKIISKLILVMYINSSTNKNENIVNIVMAKLKSLPNIANFWEQAINQVSDDIPTTYFKCIRLLSIDYFLRLNPFIYFPAKAENCSFNNALIYVNITKQCAFSLDQQVKKDIVVPFFNRVKQIFDKIDANELRSIDEKKLRNFLKDLREMSPSRDFSSQIDQFETDLMFTFCQSSSLSKVFDGLLRFNDCRSLKPLLDRITKSDIITNILNNIHESLVFEFVKFLGKLFEYGFYNSQILVDFWNISINQHTSVIDKFFEAWSRLLMTLPHRAMPDFWNIIYQTKVFPFAALNFLSHIRSRAPPAVKTEVVKVLWTAMESSANKHEFVLVISDYILSESQQWNEIKKKCFDFITIGQNVGFAVSLLSRIWCQLNYEITQNEFDLLLEFIHIDKTYICVFFDLIKKMIPGLKGNLTESEISQLKPLILIYLEVVSDDVAKRFISDISHHISDESTQELIHWLCSLPNVDRCAFVLVQILFNQINNIQPSYAIESMKKLKGIEPIWELLYKSELKIVPNFLASLASRCSDVETASYFILKCMENINTIGSISALQWFVYKIEDSFDLDSFGIKRNIFIQPESFITVYLDGEITQIIKIHLNTTVIQFISKVARLLHSSENSVSIFYEREKILPNHVFKPDQKFNVQKINNIPPIREWNIKNGELPSQLLQPHFSKIYQLLDTEKTISDSAIRLLNYIPTDKYEYNKIMSVKDRDPGWEELLNPEQPYHMIYRLNIIGNCLLLNNRLFDRAFFENGGFKRILDIFFLKHTNTTILRLVLEITQLLLKIGNNTVELIEMKNNILGNIGSVNLKLFVQWINELAKNENSSFESTSNINNINFNLNILNGLLKVLFEIVQLNKEVLPTLNEFPVLVSRTIFHENKTVRELIMKSIMELDPESYQNVILDNINRSIYGKCTEYFNLFQIIVKTSTQSLELWNFLSDFLIKNLFIFKEINSQDNIDNSNPEIATENGENENETENAKDSDSDKGKDETFVMMENSGNLSEEMKSKIRDLCAFVANGDFVNDIFSVLHSLIFRVENIPNSRQFIDFVINRIIFNTQRMIPLPLTIFSLLEQILLKEPTLVSSVSKQLNHYHMKCKPEPPLEILSPISKSSPKGLVNLGATCYLNSSLQQVLRVDQIRNAILKYNNNDPNIKFRDDWAAQLQLLVAKMIYSPVTAVDTTPFVSLWKGWDDVPINPKDQQDAGEFVQMLLDRLDEKLEGKPVSNSIIGQYEQRIVQINGNYSKESLSAFTVLPLQVKDHTNFKESFKTFLEPDNLTGNDKYSVENLGQIDAERFHTIYKAPESLIILLKRFEFDLETLSSKKVNSYFEFTKNLDINPLISDDAPKVGEYELTGIVMHSGCVIGGHYYSYIKNLENDQWNCYNDSSVYPLESNFLEKCFGGKHNITYYDQNRKRNITELVERNDSAYLLFYKLKSRKVDKTEPISLLPKRALKKLLKDIEKMIIKNMMFSLEYADFVGSFTDYKEESIYEFLVNLVLKILRYPFSLQSIDAVCRRVYTKCQKEQEFSEFFLSKYDEIIDFFLTNDSECMRIKLLYLVNVSIENASKESSTQFVNQILANFESFLPRWHNFDQVFGPILFYIDRIDANRQDILDKIVTFLQNCQTMGDEFLTNVNLSSVFQIFLKIVTKLNKFNEYSEKVTNPQLILAASRSPRHIYDVSLLVMNFQKNNKSATQEFLRSISSSEISPKSLAANFAAAITFEDTLTDDRIKHFLSLIRMKSSNKWLSEQLAQFFNETARIIRAFNAKNLPFNTIYRHLNWIVYLTSFDSILRNAIVEFCKAIFRNDKIDILLNTLLKDLPACITKCINSSNNIKYDDQFPTAQYFDLLYWTIVTSHCDNAILNNKTVFVSAMNDLGSLSCQSRSPIYDLLAFLKKGLPTIHIPIFFDNQTLSTFMTALSNIPNESRSYIEMIMPTMAYFINQVNPSHSSNLPNTNGNSHGNNNVDYTVVVNSNVFKLSLTYLLSEASPIYYFFEKVLNKNTAPIIAATVFEHGFLQQHLCMKFVLLILKNSPETSETFLKSNCCQIVTNVLVNRYENRLSLTNSDYHLIIPYIQVLNTFSKSYIDTFKGKKYLFVFDKMSPFNDFWVRNNNILKNLFSWIQMSSVPTEFTKIIFNLIQCVYCSDIVYAQNALSLLKLKPSDFLFKIHESLVINYIRLSYNICIAFLKSNARTVFLIVYKDLLALSKTSSYQYNEVALLSKVILLTNQNFSFTADDLYKVVNIYSSIFMNVKDMQFFSGYISQTAIQLAVDSQRFQQILPDWVFHCMRLVSVAIKTENFNELKIAQEFLSTGQNIAGIEFIVQNVAREEIENLIAKIRSDPDADKSNIDLLLYFEKFLPVKN</sequence>
<gene>
    <name evidence="3" type="ORF">TRFO_40657</name>
</gene>
<dbReference type="InterPro" id="IPR001394">
    <property type="entry name" value="Peptidase_C19_UCH"/>
</dbReference>
<feature type="domain" description="USP" evidence="2">
    <location>
        <begin position="1166"/>
        <end position="1485"/>
    </location>
</feature>
<dbReference type="PROSITE" id="PS00972">
    <property type="entry name" value="USP_1"/>
    <property type="match status" value="1"/>
</dbReference>
<dbReference type="Gene3D" id="3.90.70.10">
    <property type="entry name" value="Cysteine proteinases"/>
    <property type="match status" value="1"/>
</dbReference>
<accession>A0A1J4J6G5</accession>
<dbReference type="GeneID" id="94848038"/>
<dbReference type="PROSITE" id="PS50235">
    <property type="entry name" value="USP_3"/>
    <property type="match status" value="1"/>
</dbReference>
<feature type="region of interest" description="Disordered" evidence="1">
    <location>
        <begin position="1011"/>
        <end position="1041"/>
    </location>
</feature>
<dbReference type="GO" id="GO:0004843">
    <property type="term" value="F:cysteine-type deubiquitinase activity"/>
    <property type="evidence" value="ECO:0007669"/>
    <property type="project" value="InterPro"/>
</dbReference>
<dbReference type="InterPro" id="IPR018200">
    <property type="entry name" value="USP_CS"/>
</dbReference>
<comment type="caution">
    <text evidence="3">The sequence shown here is derived from an EMBL/GenBank/DDBJ whole genome shotgun (WGS) entry which is preliminary data.</text>
</comment>
<keyword evidence="4" id="KW-1185">Reference proteome</keyword>
<dbReference type="GO" id="GO:0016579">
    <property type="term" value="P:protein deubiquitination"/>
    <property type="evidence" value="ECO:0007669"/>
    <property type="project" value="InterPro"/>
</dbReference>
<dbReference type="InterPro" id="IPR050164">
    <property type="entry name" value="Peptidase_C19"/>
</dbReference>
<dbReference type="RefSeq" id="XP_068346158.1">
    <property type="nucleotide sequence ID" value="XM_068513334.1"/>
</dbReference>
<dbReference type="OrthoDB" id="27652at2759"/>
<dbReference type="Pfam" id="PF00443">
    <property type="entry name" value="UCH"/>
    <property type="match status" value="1"/>
</dbReference>
<dbReference type="PANTHER" id="PTHR24006">
    <property type="entry name" value="UBIQUITIN CARBOXYL-TERMINAL HYDROLASE"/>
    <property type="match status" value="1"/>
</dbReference>
<dbReference type="GO" id="GO:0005829">
    <property type="term" value="C:cytosol"/>
    <property type="evidence" value="ECO:0007669"/>
    <property type="project" value="TreeGrafter"/>
</dbReference>
<dbReference type="PANTHER" id="PTHR24006:SF827">
    <property type="entry name" value="UBIQUITIN CARBOXYL-TERMINAL HYDROLASE 34"/>
    <property type="match status" value="1"/>
</dbReference>
<dbReference type="InterPro" id="IPR038765">
    <property type="entry name" value="Papain-like_cys_pep_sf"/>
</dbReference>
<dbReference type="VEuPathDB" id="TrichDB:TRFO_40657"/>
<dbReference type="SUPFAM" id="SSF54001">
    <property type="entry name" value="Cysteine proteinases"/>
    <property type="match status" value="1"/>
</dbReference>
<organism evidence="3 4">
    <name type="scientific">Tritrichomonas foetus</name>
    <dbReference type="NCBI Taxonomy" id="1144522"/>
    <lineage>
        <taxon>Eukaryota</taxon>
        <taxon>Metamonada</taxon>
        <taxon>Parabasalia</taxon>
        <taxon>Tritrichomonadida</taxon>
        <taxon>Tritrichomonadidae</taxon>
        <taxon>Tritrichomonas</taxon>
    </lineage>
</organism>
<evidence type="ECO:0000259" key="2">
    <source>
        <dbReference type="PROSITE" id="PS50235"/>
    </source>
</evidence>
<name>A0A1J4J6G5_9EUKA</name>
<evidence type="ECO:0000313" key="4">
    <source>
        <dbReference type="Proteomes" id="UP000179807"/>
    </source>
</evidence>
<dbReference type="FunFam" id="3.90.70.10:FF:000090">
    <property type="entry name" value="Clan CA, family C19, ubiquitin hydrolase-like cysteine peptidase"/>
    <property type="match status" value="1"/>
</dbReference>
<dbReference type="GO" id="GO:0005634">
    <property type="term" value="C:nucleus"/>
    <property type="evidence" value="ECO:0007669"/>
    <property type="project" value="TreeGrafter"/>
</dbReference>
<proteinExistence type="predicted"/>
<feature type="compositionally biased region" description="Basic and acidic residues" evidence="1">
    <location>
        <begin position="1029"/>
        <end position="1041"/>
    </location>
</feature>
<dbReference type="EMBL" id="MLAK01001442">
    <property type="protein sequence ID" value="OHS93021.1"/>
    <property type="molecule type" value="Genomic_DNA"/>
</dbReference>
<dbReference type="PROSITE" id="PS00973">
    <property type="entry name" value="USP_2"/>
    <property type="match status" value="1"/>
</dbReference>
<evidence type="ECO:0000313" key="3">
    <source>
        <dbReference type="EMBL" id="OHS93021.1"/>
    </source>
</evidence>
<reference evidence="3" key="1">
    <citation type="submission" date="2016-10" db="EMBL/GenBank/DDBJ databases">
        <authorList>
            <person name="Benchimol M."/>
            <person name="Almeida L.G."/>
            <person name="Vasconcelos A.T."/>
            <person name="Perreira-Neves A."/>
            <person name="Rosa I.A."/>
            <person name="Tasca T."/>
            <person name="Bogo M.R."/>
            <person name="de Souza W."/>
        </authorList>
    </citation>
    <scope>NUCLEOTIDE SEQUENCE [LARGE SCALE GENOMIC DNA]</scope>
    <source>
        <strain evidence="3">K</strain>
    </source>
</reference>
<evidence type="ECO:0000256" key="1">
    <source>
        <dbReference type="SAM" id="MobiDB-lite"/>
    </source>
</evidence>
<dbReference type="Proteomes" id="UP000179807">
    <property type="component" value="Unassembled WGS sequence"/>
</dbReference>
<dbReference type="InterPro" id="IPR028889">
    <property type="entry name" value="USP"/>
</dbReference>